<reference evidence="3 4" key="1">
    <citation type="submission" date="2019-08" db="EMBL/GenBank/DDBJ databases">
        <title>Draft genome sequences of two oriental melons (Cucumis melo L. var makuwa).</title>
        <authorList>
            <person name="Kwon S.-Y."/>
        </authorList>
    </citation>
    <scope>NUCLEOTIDE SEQUENCE [LARGE SCALE GENOMIC DNA]</scope>
    <source>
        <strain evidence="4">cv. Chang Bougi</strain>
        <tissue evidence="3">Leaf</tissue>
    </source>
</reference>
<evidence type="ECO:0000259" key="2">
    <source>
        <dbReference type="Pfam" id="PF25597"/>
    </source>
</evidence>
<evidence type="ECO:0000313" key="4">
    <source>
        <dbReference type="Proteomes" id="UP000321947"/>
    </source>
</evidence>
<name>A0A5D3DID5_CUCMM</name>
<dbReference type="AlphaFoldDB" id="A0A5D3DID5"/>
<accession>A0A5D3DID5</accession>
<comment type="caution">
    <text evidence="3">The sequence shown here is derived from an EMBL/GenBank/DDBJ whole genome shotgun (WGS) entry which is preliminary data.</text>
</comment>
<proteinExistence type="predicted"/>
<evidence type="ECO:0000313" key="3">
    <source>
        <dbReference type="EMBL" id="TYK23387.1"/>
    </source>
</evidence>
<feature type="compositionally biased region" description="Polar residues" evidence="1">
    <location>
        <begin position="94"/>
        <end position="121"/>
    </location>
</feature>
<evidence type="ECO:0000256" key="1">
    <source>
        <dbReference type="SAM" id="MobiDB-lite"/>
    </source>
</evidence>
<dbReference type="Proteomes" id="UP000321947">
    <property type="component" value="Unassembled WGS sequence"/>
</dbReference>
<dbReference type="InterPro" id="IPR057670">
    <property type="entry name" value="SH3_retrovirus"/>
</dbReference>
<feature type="domain" description="Retroviral polymerase SH3-like" evidence="2">
    <location>
        <begin position="2"/>
        <end position="32"/>
    </location>
</feature>
<sequence length="121" mass="13551">MKGFELYDIEQKQFFISRDVVFYEEYYPFHDITTSEIVDPFPDLVLPTPMSCTTGAQLSYEDVVSQEITAHADYEVCAHIDSVNDSSVVENDSTTDSLVDQTTGETSVSNEGSVHTHSQLN</sequence>
<dbReference type="EMBL" id="SSTD01004586">
    <property type="protein sequence ID" value="TYK23387.1"/>
    <property type="molecule type" value="Genomic_DNA"/>
</dbReference>
<dbReference type="Pfam" id="PF25597">
    <property type="entry name" value="SH3_retrovirus"/>
    <property type="match status" value="1"/>
</dbReference>
<gene>
    <name evidence="3" type="ORF">E5676_scaffold142G004530</name>
</gene>
<feature type="region of interest" description="Disordered" evidence="1">
    <location>
        <begin position="85"/>
        <end position="121"/>
    </location>
</feature>
<protein>
    <submittedName>
        <fullName evidence="3">Retrovirus-related Pol polyprotein from transposon TNT 1-94</fullName>
    </submittedName>
</protein>
<organism evidence="3 4">
    <name type="scientific">Cucumis melo var. makuwa</name>
    <name type="common">Oriental melon</name>
    <dbReference type="NCBI Taxonomy" id="1194695"/>
    <lineage>
        <taxon>Eukaryota</taxon>
        <taxon>Viridiplantae</taxon>
        <taxon>Streptophyta</taxon>
        <taxon>Embryophyta</taxon>
        <taxon>Tracheophyta</taxon>
        <taxon>Spermatophyta</taxon>
        <taxon>Magnoliopsida</taxon>
        <taxon>eudicotyledons</taxon>
        <taxon>Gunneridae</taxon>
        <taxon>Pentapetalae</taxon>
        <taxon>rosids</taxon>
        <taxon>fabids</taxon>
        <taxon>Cucurbitales</taxon>
        <taxon>Cucurbitaceae</taxon>
        <taxon>Benincaseae</taxon>
        <taxon>Cucumis</taxon>
    </lineage>
</organism>